<sequence>MAPRSSLPTSSKKRKSNSDNASDSTSATIKSLEEQLIAAVSSKSSLNALADLLDITSNEADAQTVFKAIYALYRVFVVIITNGLLLNVSGTDETRTVREWLQEKLRSYVELLTGLLKDEESMLKTSSLKILFSLQKHLSTSLSQAPGSSNVARPQFHITSFRQILQGLLLCPPSSRITIQAKRHKREREASEVDGGKLDPEVRELFIDQWLSECDDIRWFFLRESAGLLSTSSREQHPHAPDNLLSILERITTFPTEAAELTKWWVEELGARPPKPKSAAGKDDEDDEDETPDVEAGGEIEDDWRKYFDNQNTSDEKASSEAKGSGVRLYKLTIHQSLHSLPSHQAVFTRAWLTLLPLLSVGSSEAKRNLATRALNVMHRGVLPHLTRPILAMDWVGSCVDYGGTVGLLALNALFILMKEYNLDYPQFYTRLYAFLDRNVLHLKHRARFFRLTELFLSSTMLPVALLASFLKRLARLSLNAPPAAVVMIIPFTYNLLKKHPALMVMIHRVDDTFDAASDPFDDKEPNPTLTNAIDSSLWELYSQKSHYHAPASTLARIFEEPFTKPSYSLEDFLDHTYSTLYDTEVKRRIKKEPAIAMDVPSKAWFPPSSSEQLDADKISTLWAFS</sequence>
<name>A0ACC1S9D3_9APHY</name>
<keyword evidence="2" id="KW-1185">Reference proteome</keyword>
<gene>
    <name evidence="1" type="ORF">NM688_g7095</name>
</gene>
<comment type="caution">
    <text evidence="1">The sequence shown here is derived from an EMBL/GenBank/DDBJ whole genome shotgun (WGS) entry which is preliminary data.</text>
</comment>
<accession>A0ACC1S9D3</accession>
<organism evidence="1 2">
    <name type="scientific">Phlebia brevispora</name>
    <dbReference type="NCBI Taxonomy" id="194682"/>
    <lineage>
        <taxon>Eukaryota</taxon>
        <taxon>Fungi</taxon>
        <taxon>Dikarya</taxon>
        <taxon>Basidiomycota</taxon>
        <taxon>Agaricomycotina</taxon>
        <taxon>Agaricomycetes</taxon>
        <taxon>Polyporales</taxon>
        <taxon>Meruliaceae</taxon>
        <taxon>Phlebia</taxon>
    </lineage>
</organism>
<dbReference type="Proteomes" id="UP001148662">
    <property type="component" value="Unassembled WGS sequence"/>
</dbReference>
<dbReference type="EMBL" id="JANHOG010001587">
    <property type="protein sequence ID" value="KAJ3534709.1"/>
    <property type="molecule type" value="Genomic_DNA"/>
</dbReference>
<protein>
    <submittedName>
        <fullName evidence="1">Uncharacterized protein</fullName>
    </submittedName>
</protein>
<reference evidence="1" key="1">
    <citation type="submission" date="2022-07" db="EMBL/GenBank/DDBJ databases">
        <title>Genome Sequence of Phlebia brevispora.</title>
        <authorList>
            <person name="Buettner E."/>
        </authorList>
    </citation>
    <scope>NUCLEOTIDE SEQUENCE</scope>
    <source>
        <strain evidence="1">MPL23</strain>
    </source>
</reference>
<evidence type="ECO:0000313" key="1">
    <source>
        <dbReference type="EMBL" id="KAJ3534709.1"/>
    </source>
</evidence>
<evidence type="ECO:0000313" key="2">
    <source>
        <dbReference type="Proteomes" id="UP001148662"/>
    </source>
</evidence>
<proteinExistence type="predicted"/>